<organism evidence="2 3">
    <name type="scientific">Fluviicola chungangensis</name>
    <dbReference type="NCBI Taxonomy" id="2597671"/>
    <lineage>
        <taxon>Bacteria</taxon>
        <taxon>Pseudomonadati</taxon>
        <taxon>Bacteroidota</taxon>
        <taxon>Flavobacteriia</taxon>
        <taxon>Flavobacteriales</taxon>
        <taxon>Crocinitomicaceae</taxon>
        <taxon>Fluviicola</taxon>
    </lineage>
</organism>
<keyword evidence="1" id="KW-0812">Transmembrane</keyword>
<evidence type="ECO:0008006" key="4">
    <source>
        <dbReference type="Google" id="ProtNLM"/>
    </source>
</evidence>
<keyword evidence="1" id="KW-0472">Membrane</keyword>
<name>A0A556MYE9_9FLAO</name>
<proteinExistence type="predicted"/>
<dbReference type="OrthoDB" id="9930114at2"/>
<dbReference type="AlphaFoldDB" id="A0A556MYE9"/>
<sequence>MEFEINAVQWIGICLMVTGLVLNTAIFIFSYYKIVAVIHEQQEKKGYEKKSFPIIRFIFRFRKVLKELTEGEEEHNFELVISFLKWTLLLAVSMIILGLLLFLCGFLF</sequence>
<dbReference type="Proteomes" id="UP000316008">
    <property type="component" value="Unassembled WGS sequence"/>
</dbReference>
<evidence type="ECO:0000256" key="1">
    <source>
        <dbReference type="SAM" id="Phobius"/>
    </source>
</evidence>
<keyword evidence="3" id="KW-1185">Reference proteome</keyword>
<evidence type="ECO:0000313" key="3">
    <source>
        <dbReference type="Proteomes" id="UP000316008"/>
    </source>
</evidence>
<feature type="transmembrane region" description="Helical" evidence="1">
    <location>
        <begin position="86"/>
        <end position="107"/>
    </location>
</feature>
<dbReference type="EMBL" id="VLPL01000004">
    <property type="protein sequence ID" value="TSJ44944.1"/>
    <property type="molecule type" value="Genomic_DNA"/>
</dbReference>
<comment type="caution">
    <text evidence="2">The sequence shown here is derived from an EMBL/GenBank/DDBJ whole genome shotgun (WGS) entry which is preliminary data.</text>
</comment>
<feature type="transmembrane region" description="Helical" evidence="1">
    <location>
        <begin position="7"/>
        <end position="32"/>
    </location>
</feature>
<evidence type="ECO:0000313" key="2">
    <source>
        <dbReference type="EMBL" id="TSJ44944.1"/>
    </source>
</evidence>
<dbReference type="RefSeq" id="WP_144333066.1">
    <property type="nucleotide sequence ID" value="NZ_VLPL01000004.1"/>
</dbReference>
<gene>
    <name evidence="2" type="ORF">FO442_10125</name>
</gene>
<protein>
    <recommendedName>
        <fullName evidence="4">DUF3899 domain-containing protein</fullName>
    </recommendedName>
</protein>
<reference evidence="2 3" key="1">
    <citation type="submission" date="2019-07" db="EMBL/GenBank/DDBJ databases">
        <authorList>
            <person name="Huq M.A."/>
        </authorList>
    </citation>
    <scope>NUCLEOTIDE SEQUENCE [LARGE SCALE GENOMIC DNA]</scope>
    <source>
        <strain evidence="2 3">MAH-3</strain>
    </source>
</reference>
<keyword evidence="1" id="KW-1133">Transmembrane helix</keyword>
<accession>A0A556MYE9</accession>